<evidence type="ECO:0000313" key="1">
    <source>
        <dbReference type="EMBL" id="RXI02116.1"/>
    </source>
</evidence>
<reference evidence="1 2" key="1">
    <citation type="submission" date="2018-10" db="EMBL/GenBank/DDBJ databases">
        <title>A high-quality apple genome assembly.</title>
        <authorList>
            <person name="Hu J."/>
        </authorList>
    </citation>
    <scope>NUCLEOTIDE SEQUENCE [LARGE SCALE GENOMIC DNA]</scope>
    <source>
        <strain evidence="2">cv. HFTH1</strain>
        <tissue evidence="1">Young leaf</tissue>
    </source>
</reference>
<evidence type="ECO:0000313" key="2">
    <source>
        <dbReference type="Proteomes" id="UP000290289"/>
    </source>
</evidence>
<gene>
    <name evidence="1" type="ORF">DVH24_026646</name>
</gene>
<organism evidence="1 2">
    <name type="scientific">Malus domestica</name>
    <name type="common">Apple</name>
    <name type="synonym">Pyrus malus</name>
    <dbReference type="NCBI Taxonomy" id="3750"/>
    <lineage>
        <taxon>Eukaryota</taxon>
        <taxon>Viridiplantae</taxon>
        <taxon>Streptophyta</taxon>
        <taxon>Embryophyta</taxon>
        <taxon>Tracheophyta</taxon>
        <taxon>Spermatophyta</taxon>
        <taxon>Magnoliopsida</taxon>
        <taxon>eudicotyledons</taxon>
        <taxon>Gunneridae</taxon>
        <taxon>Pentapetalae</taxon>
        <taxon>rosids</taxon>
        <taxon>fabids</taxon>
        <taxon>Rosales</taxon>
        <taxon>Rosaceae</taxon>
        <taxon>Amygdaloideae</taxon>
        <taxon>Maleae</taxon>
        <taxon>Malus</taxon>
    </lineage>
</organism>
<name>A0A498K3Y2_MALDO</name>
<comment type="caution">
    <text evidence="1">The sequence shown here is derived from an EMBL/GenBank/DDBJ whole genome shotgun (WGS) entry which is preliminary data.</text>
</comment>
<dbReference type="EMBL" id="RDQH01000330">
    <property type="protein sequence ID" value="RXI02116.1"/>
    <property type="molecule type" value="Genomic_DNA"/>
</dbReference>
<accession>A0A498K3Y2</accession>
<keyword evidence="2" id="KW-1185">Reference proteome</keyword>
<sequence>MTELFIILKQIIKYIYRFGSVWFGFRTSKTETELIKFGSVRFDSFGSVFFSVRFFSVSVRFGFRFFSVFELEEKREKRG</sequence>
<dbReference type="Proteomes" id="UP000290289">
    <property type="component" value="Chromosome 4"/>
</dbReference>
<proteinExistence type="predicted"/>
<dbReference type="AlphaFoldDB" id="A0A498K3Y2"/>
<protein>
    <submittedName>
        <fullName evidence="1">Uncharacterized protein</fullName>
    </submittedName>
</protein>